<organism evidence="4 5">
    <name type="scientific">Bugula neritina</name>
    <name type="common">Brown bryozoan</name>
    <name type="synonym">Sertularia neritina</name>
    <dbReference type="NCBI Taxonomy" id="10212"/>
    <lineage>
        <taxon>Eukaryota</taxon>
        <taxon>Metazoa</taxon>
        <taxon>Spiralia</taxon>
        <taxon>Lophotrochozoa</taxon>
        <taxon>Bryozoa</taxon>
        <taxon>Gymnolaemata</taxon>
        <taxon>Cheilostomatida</taxon>
        <taxon>Flustrina</taxon>
        <taxon>Buguloidea</taxon>
        <taxon>Bugulidae</taxon>
        <taxon>Bugula</taxon>
    </lineage>
</organism>
<dbReference type="GO" id="GO:0032222">
    <property type="term" value="P:regulation of synaptic transmission, cholinergic"/>
    <property type="evidence" value="ECO:0007669"/>
    <property type="project" value="InterPro"/>
</dbReference>
<keyword evidence="2" id="KW-0325">Glycoprotein</keyword>
<reference evidence="4" key="1">
    <citation type="submission" date="2020-06" db="EMBL/GenBank/DDBJ databases">
        <title>Draft genome of Bugula neritina, a colonial animal packing powerful symbionts and potential medicines.</title>
        <authorList>
            <person name="Rayko M."/>
        </authorList>
    </citation>
    <scope>NUCLEOTIDE SEQUENCE [LARGE SCALE GENOMIC DNA]</scope>
    <source>
        <strain evidence="4">Kwan_BN1</strain>
    </source>
</reference>
<comment type="caution">
    <text evidence="4">The sequence shown here is derived from an EMBL/GenBank/DDBJ whole genome shotgun (WGS) entry which is preliminary data.</text>
</comment>
<dbReference type="OrthoDB" id="6083863at2759"/>
<dbReference type="GO" id="GO:0030431">
    <property type="term" value="P:sleep"/>
    <property type="evidence" value="ECO:0007669"/>
    <property type="project" value="InterPro"/>
</dbReference>
<proteinExistence type="predicted"/>
<dbReference type="PANTHER" id="PTHR33562:SF29">
    <property type="entry name" value="PROTEIN SLEEPLESS"/>
    <property type="match status" value="1"/>
</dbReference>
<feature type="signal peptide" evidence="3">
    <location>
        <begin position="1"/>
        <end position="17"/>
    </location>
</feature>
<gene>
    <name evidence="4" type="ORF">EB796_017355</name>
</gene>
<dbReference type="Pfam" id="PF17064">
    <property type="entry name" value="QVR"/>
    <property type="match status" value="1"/>
</dbReference>
<keyword evidence="1 3" id="KW-0732">Signal</keyword>
<keyword evidence="5" id="KW-1185">Reference proteome</keyword>
<evidence type="ECO:0000313" key="4">
    <source>
        <dbReference type="EMBL" id="KAF6024354.1"/>
    </source>
</evidence>
<accession>A0A7J7JFF1</accession>
<dbReference type="CDD" id="cd00117">
    <property type="entry name" value="TFP"/>
    <property type="match status" value="1"/>
</dbReference>
<protein>
    <recommendedName>
        <fullName evidence="6">Protein sleepless</fullName>
    </recommendedName>
</protein>
<dbReference type="PANTHER" id="PTHR33562">
    <property type="entry name" value="ATILLA, ISOFORM B-RELATED-RELATED"/>
    <property type="match status" value="1"/>
</dbReference>
<dbReference type="InterPro" id="IPR050975">
    <property type="entry name" value="Sleep_regulator"/>
</dbReference>
<evidence type="ECO:0008006" key="6">
    <source>
        <dbReference type="Google" id="ProtNLM"/>
    </source>
</evidence>
<dbReference type="InterPro" id="IPR031424">
    <property type="entry name" value="QVR-like"/>
</dbReference>
<evidence type="ECO:0000256" key="3">
    <source>
        <dbReference type="SAM" id="SignalP"/>
    </source>
</evidence>
<evidence type="ECO:0000256" key="1">
    <source>
        <dbReference type="ARBA" id="ARBA00022729"/>
    </source>
</evidence>
<evidence type="ECO:0000313" key="5">
    <source>
        <dbReference type="Proteomes" id="UP000593567"/>
    </source>
</evidence>
<dbReference type="Proteomes" id="UP000593567">
    <property type="component" value="Unassembled WGS sequence"/>
</dbReference>
<dbReference type="EMBL" id="VXIV02002587">
    <property type="protein sequence ID" value="KAF6024354.1"/>
    <property type="molecule type" value="Genomic_DNA"/>
</dbReference>
<sequence>MLLCWLLALSFAAGIKCYDCDGDCADEYEGSTSHEQDCSEIGYTDDGSCYKSKFGTDLLGSWIYTVSRGCGDNGYANTNCKHGDRLKVNVLGIKSETWLCSCEGDLCNGGSQLTYSAALVFAVIMKFLF</sequence>
<dbReference type="AlphaFoldDB" id="A0A7J7JFF1"/>
<feature type="chain" id="PRO_5029769914" description="Protein sleepless" evidence="3">
    <location>
        <begin position="18"/>
        <end position="129"/>
    </location>
</feature>
<evidence type="ECO:0000256" key="2">
    <source>
        <dbReference type="ARBA" id="ARBA00023180"/>
    </source>
</evidence>
<name>A0A7J7JFF1_BUGNE</name>